<dbReference type="EMBL" id="LQYE01000001">
    <property type="protein sequence ID" value="OAT69919.1"/>
    <property type="molecule type" value="Genomic_DNA"/>
</dbReference>
<organism evidence="1 2">
    <name type="scientific">Mycobacteroides immunogenum</name>
    <dbReference type="NCBI Taxonomy" id="83262"/>
    <lineage>
        <taxon>Bacteria</taxon>
        <taxon>Bacillati</taxon>
        <taxon>Actinomycetota</taxon>
        <taxon>Actinomycetes</taxon>
        <taxon>Mycobacteriales</taxon>
        <taxon>Mycobacteriaceae</taxon>
        <taxon>Mycobacteroides</taxon>
    </lineage>
</organism>
<evidence type="ECO:0000313" key="2">
    <source>
        <dbReference type="Proteomes" id="UP000186919"/>
    </source>
</evidence>
<name>A0A179VDF0_9MYCO</name>
<dbReference type="Proteomes" id="UP000186919">
    <property type="component" value="Unassembled WGS sequence"/>
</dbReference>
<dbReference type="AlphaFoldDB" id="A0A179VDF0"/>
<reference evidence="1 2" key="1">
    <citation type="submission" date="2016-01" db="EMBL/GenBank/DDBJ databases">
        <title>Mycobacterium immunogenum strain CD11_6 genome sequencing and assembly.</title>
        <authorList>
            <person name="Kaur G."/>
            <person name="Nair G.R."/>
            <person name="Mayilraj S."/>
        </authorList>
    </citation>
    <scope>NUCLEOTIDE SEQUENCE [LARGE SCALE GENOMIC DNA]</scope>
    <source>
        <strain evidence="1 2">CD11-6</strain>
    </source>
</reference>
<evidence type="ECO:0000313" key="1">
    <source>
        <dbReference type="EMBL" id="OAT69919.1"/>
    </source>
</evidence>
<proteinExistence type="predicted"/>
<accession>A0A179VDF0</accession>
<protein>
    <submittedName>
        <fullName evidence="1">Uncharacterized protein</fullName>
    </submittedName>
</protein>
<comment type="caution">
    <text evidence="1">The sequence shown here is derived from an EMBL/GenBank/DDBJ whole genome shotgun (WGS) entry which is preliminary data.</text>
</comment>
<sequence>MRTELTLVNRSAPTSIFTPTTAAKSRDMTLVAAQAMTQACLRLAARRHASHKGHTAAMLG</sequence>
<gene>
    <name evidence="1" type="ORF">AWB85_00480</name>
</gene>